<gene>
    <name evidence="4" type="ORF">ACFO9K_04455</name>
</gene>
<evidence type="ECO:0000313" key="5">
    <source>
        <dbReference type="Proteomes" id="UP001595945"/>
    </source>
</evidence>
<feature type="compositionally biased region" description="Basic and acidic residues" evidence="2">
    <location>
        <begin position="21"/>
        <end position="38"/>
    </location>
</feature>
<evidence type="ECO:0000259" key="3">
    <source>
        <dbReference type="Pfam" id="PF00884"/>
    </source>
</evidence>
<dbReference type="PANTHER" id="PTHR42693">
    <property type="entry name" value="ARYLSULFATASE FAMILY MEMBER"/>
    <property type="match status" value="1"/>
</dbReference>
<feature type="compositionally biased region" description="Basic and acidic residues" evidence="2">
    <location>
        <begin position="70"/>
        <end position="81"/>
    </location>
</feature>
<dbReference type="RefSeq" id="WP_254267026.1">
    <property type="nucleotide sequence ID" value="NZ_CP100400.1"/>
</dbReference>
<protein>
    <submittedName>
        <fullName evidence="4">Sulfatase-like hydrolase/transferase</fullName>
    </submittedName>
</protein>
<dbReference type="Gene3D" id="3.40.720.10">
    <property type="entry name" value="Alkaline Phosphatase, subunit A"/>
    <property type="match status" value="1"/>
</dbReference>
<feature type="region of interest" description="Disordered" evidence="2">
    <location>
        <begin position="383"/>
        <end position="405"/>
    </location>
</feature>
<reference evidence="4 5" key="1">
    <citation type="journal article" date="2019" name="Int. J. Syst. Evol. Microbiol.">
        <title>The Global Catalogue of Microorganisms (GCM) 10K type strain sequencing project: providing services to taxonomists for standard genome sequencing and annotation.</title>
        <authorList>
            <consortium name="The Broad Institute Genomics Platform"/>
            <consortium name="The Broad Institute Genome Sequencing Center for Infectious Disease"/>
            <person name="Wu L."/>
            <person name="Ma J."/>
        </authorList>
    </citation>
    <scope>NUCLEOTIDE SEQUENCE [LARGE SCALE GENOMIC DNA]</scope>
    <source>
        <strain evidence="4 5">XZYJ18</strain>
    </source>
</reference>
<comment type="caution">
    <text evidence="4">The sequence shown here is derived from an EMBL/GenBank/DDBJ whole genome shotgun (WGS) entry which is preliminary data.</text>
</comment>
<evidence type="ECO:0000313" key="4">
    <source>
        <dbReference type="EMBL" id="MFC4823506.1"/>
    </source>
</evidence>
<keyword evidence="5" id="KW-1185">Reference proteome</keyword>
<dbReference type="Pfam" id="PF00884">
    <property type="entry name" value="Sulfatase"/>
    <property type="match status" value="1"/>
</dbReference>
<evidence type="ECO:0000256" key="2">
    <source>
        <dbReference type="SAM" id="MobiDB-lite"/>
    </source>
</evidence>
<comment type="similarity">
    <text evidence="1">Belongs to the sulfatase family.</text>
</comment>
<proteinExistence type="inferred from homology"/>
<feature type="compositionally biased region" description="Low complexity" evidence="2">
    <location>
        <begin position="82"/>
        <end position="93"/>
    </location>
</feature>
<feature type="region of interest" description="Disordered" evidence="2">
    <location>
        <begin position="444"/>
        <end position="501"/>
    </location>
</feature>
<dbReference type="InterPro" id="IPR017850">
    <property type="entry name" value="Alkaline_phosphatase_core_sf"/>
</dbReference>
<feature type="region of interest" description="Disordered" evidence="2">
    <location>
        <begin position="13"/>
        <end position="54"/>
    </location>
</feature>
<dbReference type="InterPro" id="IPR000917">
    <property type="entry name" value="Sulfatase_N"/>
</dbReference>
<dbReference type="EMBL" id="JBHSHT010000001">
    <property type="protein sequence ID" value="MFC4823506.1"/>
    <property type="molecule type" value="Genomic_DNA"/>
</dbReference>
<organism evidence="4 5">
    <name type="scientific">Halorussus aquaticus</name>
    <dbReference type="NCBI Taxonomy" id="2953748"/>
    <lineage>
        <taxon>Archaea</taxon>
        <taxon>Methanobacteriati</taxon>
        <taxon>Methanobacteriota</taxon>
        <taxon>Stenosarchaea group</taxon>
        <taxon>Halobacteria</taxon>
        <taxon>Halobacteriales</taxon>
        <taxon>Haladaptataceae</taxon>
        <taxon>Halorussus</taxon>
    </lineage>
</organism>
<sequence>MAWQTDALAALDRLAETGLDADPRLADRYRERRADRRFQSQSLPTERPTGDAPDHVVVVVVDALRADAVEKTPAESADDSRSGAAADSESDSLGAPTPFLDSLVGGTAIAPATWTVPSVTSMLTGQYPHNHGAVRRTDDFEDSVADVIGLPPTSDETGVAGRFAGAGYDTYAGFGMLVPFLALSGRFSTHRLREDASADRVLADHLPWLEPRRDRRTLSYLHLADLHEPVAPPADYWEAHDVDASIPGIREWRYEAVTETTPAAERYREHRRRLYRAAVEYVDNRLAAYHRRISDLLSGDVALVVVGDHGEGFWERADHAARRFADSRPAYCVGHGGAPYEVLTRVPLRVSGLDASATFEAERSSSDQTPVSLVDVAPTLADAAGLDRDPEADQEADGDSLLSGVPEDRTVLVESARYGYEKKAAYARGYKLIASRGDDYAEGFSVPDGESVELPPDVESNLRDALPAFPGESDSRTSPRRENEDSPSRSVERRLADLGYR</sequence>
<dbReference type="AlphaFoldDB" id="A0ABD5Q011"/>
<dbReference type="SUPFAM" id="SSF53649">
    <property type="entry name" value="Alkaline phosphatase-like"/>
    <property type="match status" value="1"/>
</dbReference>
<evidence type="ECO:0000256" key="1">
    <source>
        <dbReference type="ARBA" id="ARBA00008779"/>
    </source>
</evidence>
<feature type="compositionally biased region" description="Basic and acidic residues" evidence="2">
    <location>
        <begin position="473"/>
        <end position="501"/>
    </location>
</feature>
<dbReference type="PANTHER" id="PTHR42693:SF33">
    <property type="entry name" value="ARYLSULFATASE"/>
    <property type="match status" value="1"/>
</dbReference>
<feature type="domain" description="Sulfatase N-terminal" evidence="3">
    <location>
        <begin position="56"/>
        <end position="385"/>
    </location>
</feature>
<name>A0ABD5Q011_9EURY</name>
<accession>A0ABD5Q011</accession>
<feature type="region of interest" description="Disordered" evidence="2">
    <location>
        <begin position="70"/>
        <end position="93"/>
    </location>
</feature>
<dbReference type="InterPro" id="IPR050738">
    <property type="entry name" value="Sulfatase"/>
</dbReference>
<dbReference type="GeneID" id="73045441"/>
<dbReference type="Proteomes" id="UP001595945">
    <property type="component" value="Unassembled WGS sequence"/>
</dbReference>